<name>A0A0V1GTU1_9BILA</name>
<evidence type="ECO:0000313" key="2">
    <source>
        <dbReference type="EMBL" id="KRZ01459.1"/>
    </source>
</evidence>
<comment type="caution">
    <text evidence="2">The sequence shown here is derived from an EMBL/GenBank/DDBJ whole genome shotgun (WGS) entry which is preliminary data.</text>
</comment>
<dbReference type="EMBL" id="JYDP01000287">
    <property type="protein sequence ID" value="KRZ01459.1"/>
    <property type="molecule type" value="Genomic_DNA"/>
</dbReference>
<dbReference type="Proteomes" id="UP000055024">
    <property type="component" value="Unassembled WGS sequence"/>
</dbReference>
<feature type="region of interest" description="Disordered" evidence="1">
    <location>
        <begin position="193"/>
        <end position="215"/>
    </location>
</feature>
<evidence type="ECO:0000256" key="1">
    <source>
        <dbReference type="SAM" id="MobiDB-lite"/>
    </source>
</evidence>
<feature type="region of interest" description="Disordered" evidence="1">
    <location>
        <begin position="25"/>
        <end position="59"/>
    </location>
</feature>
<keyword evidence="3" id="KW-1185">Reference proteome</keyword>
<dbReference type="AlphaFoldDB" id="A0A0V1GTU1"/>
<sequence>MWENEAIGILGKMTPDRTKRVHNFCANNGADPDRKRQSWLMEDSKKQEKDKGRKQLRARPKPCTIVGTKRHQVVRKMAEFFVGIRHRARQEGRKQLRAGPKPCTTVGQRRDHVVRKMAALFWGIRHRAVQEVTEGEKGTGPYRKQLRCLAEKRNRAEQKGEQLMRGNRQPAALGQTKTMHNCWEETAPGRTKNGGVFRGNTAPCRKRSKRPRAGQVKVQLVGAKHHKAGETWSRYFCVKMTQDGSESVHGCWVIKGTGLYKKFAKLVGGERHRDKEKGRRDKNRAQLLRGNGTRSYENWRSFSWENGTVKDKKVENSSGLDQNRAQLLGGDGTRSYEKWRSCSGENGTVPDKKKRLRCLAEKLNRAVQKGEKFMGGNRQPAGQKGTALVEEKHEKTAESWKKKENIFLGENDSGPHKKCAYLFGVGRRRKASSQEKSVHSCWGKTAPCRTEKDGPVGGKTAQGRAKLCEVCYRYFCVKMTQDGSESVHGCWVIKGTGLYKKFAKLVGGKRHRDREKGNLIGAVHLSLPFPHRLVESLHFPFQPVVYCPSDNSGASIRRSYSRFTGSCSSLLKQIAAAFGNSRLMNFRKGSGDVVRGGGLETAPFRTKKERSCGLENGTKLAKNGVVFGEGGGDGPRPGKKRAKLFWGKWHRPG</sequence>
<reference evidence="2 3" key="1">
    <citation type="submission" date="2015-01" db="EMBL/GenBank/DDBJ databases">
        <title>Evolution of Trichinella species and genotypes.</title>
        <authorList>
            <person name="Korhonen P.K."/>
            <person name="Edoardo P."/>
            <person name="Giuseppe L.R."/>
            <person name="Gasser R.B."/>
        </authorList>
    </citation>
    <scope>NUCLEOTIDE SEQUENCE [LARGE SCALE GENOMIC DNA]</scope>
    <source>
        <strain evidence="2">ISS1029</strain>
    </source>
</reference>
<proteinExistence type="predicted"/>
<feature type="compositionally biased region" description="Basic and acidic residues" evidence="1">
    <location>
        <begin position="153"/>
        <end position="162"/>
    </location>
</feature>
<feature type="compositionally biased region" description="Basic and acidic residues" evidence="1">
    <location>
        <begin position="31"/>
        <end position="53"/>
    </location>
</feature>
<protein>
    <submittedName>
        <fullName evidence="2">Uncharacterized protein</fullName>
    </submittedName>
</protein>
<evidence type="ECO:0000313" key="3">
    <source>
        <dbReference type="Proteomes" id="UP000055024"/>
    </source>
</evidence>
<accession>A0A0V1GTU1</accession>
<organism evidence="2 3">
    <name type="scientific">Trichinella zimbabwensis</name>
    <dbReference type="NCBI Taxonomy" id="268475"/>
    <lineage>
        <taxon>Eukaryota</taxon>
        <taxon>Metazoa</taxon>
        <taxon>Ecdysozoa</taxon>
        <taxon>Nematoda</taxon>
        <taxon>Enoplea</taxon>
        <taxon>Dorylaimia</taxon>
        <taxon>Trichinellida</taxon>
        <taxon>Trichinellidae</taxon>
        <taxon>Trichinella</taxon>
    </lineage>
</organism>
<gene>
    <name evidence="2" type="ORF">T11_16770</name>
</gene>
<feature type="region of interest" description="Disordered" evidence="1">
    <location>
        <begin position="153"/>
        <end position="172"/>
    </location>
</feature>